<dbReference type="InterPro" id="IPR036280">
    <property type="entry name" value="Multihaem_cyt_sf"/>
</dbReference>
<organism evidence="2">
    <name type="scientific">Aquifex aeolicus</name>
    <dbReference type="NCBI Taxonomy" id="63363"/>
    <lineage>
        <taxon>Bacteria</taxon>
        <taxon>Pseudomonadati</taxon>
        <taxon>Aquificota</taxon>
        <taxon>Aquificia</taxon>
        <taxon>Aquificales</taxon>
        <taxon>Aquificaceae</taxon>
        <taxon>Aquifex</taxon>
    </lineage>
</organism>
<keyword evidence="1" id="KW-0732">Signal</keyword>
<evidence type="ECO:0000313" key="2">
    <source>
        <dbReference type="EMBL" id="HHJ63855.1"/>
    </source>
</evidence>
<protein>
    <submittedName>
        <fullName evidence="2">Cytochrome C</fullName>
    </submittedName>
</protein>
<dbReference type="Proteomes" id="UP000885792">
    <property type="component" value="Unassembled WGS sequence"/>
</dbReference>
<proteinExistence type="predicted"/>
<dbReference type="EMBL" id="DRNB01000112">
    <property type="protein sequence ID" value="HHJ63855.1"/>
    <property type="molecule type" value="Genomic_DNA"/>
</dbReference>
<accession>A0A7C5Q874</accession>
<feature type="signal peptide" evidence="1">
    <location>
        <begin position="1"/>
        <end position="21"/>
    </location>
</feature>
<dbReference type="AlphaFoldDB" id="A0A7C5Q874"/>
<evidence type="ECO:0000256" key="1">
    <source>
        <dbReference type="SAM" id="SignalP"/>
    </source>
</evidence>
<gene>
    <name evidence="2" type="ORF">ENJ61_03010</name>
</gene>
<sequence length="270" mass="27931">MKKRKFLLLLGVFSASGVIFAGSNIMGSKHDLRANNTAATIRAENVNEICVFCHTPHHSNTAFTGAPLWNKETTAQTFTMYGTTVSGTNPDAQPNASSKACLSCHDGVTAINSIVNVSGTGLDGAGGGLTSPVTYVSMTTDGGGSWSGDVAVPMPANSYANIGTDLTNDHPISIAYNAPNADPDQNPGSLRQTTTTLTGTWLVRDSDGVAGPTIGDLLRNGKVECPSCHDPHADNPIAGGGQHPLFLRRVGGNTDSALCLTCHAKGPMPP</sequence>
<feature type="chain" id="PRO_5027842889" evidence="1">
    <location>
        <begin position="22"/>
        <end position="270"/>
    </location>
</feature>
<reference evidence="2" key="1">
    <citation type="journal article" date="2020" name="mSystems">
        <title>Genome- and Community-Level Interaction Insights into Carbon Utilization and Element Cycling Functions of Hydrothermarchaeota in Hydrothermal Sediment.</title>
        <authorList>
            <person name="Zhou Z."/>
            <person name="Liu Y."/>
            <person name="Xu W."/>
            <person name="Pan J."/>
            <person name="Luo Z.H."/>
            <person name="Li M."/>
        </authorList>
    </citation>
    <scope>NUCLEOTIDE SEQUENCE [LARGE SCALE GENOMIC DNA]</scope>
    <source>
        <strain evidence="2">HyVt-501</strain>
    </source>
</reference>
<dbReference type="SUPFAM" id="SSF48695">
    <property type="entry name" value="Multiheme cytochromes"/>
    <property type="match status" value="2"/>
</dbReference>
<name>A0A7C5Q874_AQUAO</name>
<comment type="caution">
    <text evidence="2">The sequence shown here is derived from an EMBL/GenBank/DDBJ whole genome shotgun (WGS) entry which is preliminary data.</text>
</comment>